<dbReference type="InterPro" id="IPR013520">
    <property type="entry name" value="Ribonucl_H"/>
</dbReference>
<evidence type="ECO:0000256" key="2">
    <source>
        <dbReference type="ARBA" id="ARBA00010489"/>
    </source>
</evidence>
<feature type="region of interest" description="Disordered" evidence="10">
    <location>
        <begin position="265"/>
        <end position="374"/>
    </location>
</feature>
<dbReference type="GO" id="GO:0000027">
    <property type="term" value="P:ribosomal large subunit assembly"/>
    <property type="evidence" value="ECO:0007669"/>
    <property type="project" value="TreeGrafter"/>
</dbReference>
<dbReference type="EMBL" id="VDMD01000039">
    <property type="protein sequence ID" value="TRM58065.1"/>
    <property type="molecule type" value="Genomic_DNA"/>
</dbReference>
<keyword evidence="8" id="KW-0539">Nucleus</keyword>
<feature type="domain" description="Exonuclease" evidence="11">
    <location>
        <begin position="101"/>
        <end position="262"/>
    </location>
</feature>
<dbReference type="SMART" id="SM00479">
    <property type="entry name" value="EXOIII"/>
    <property type="match status" value="1"/>
</dbReference>
<dbReference type="Gene3D" id="3.30.420.10">
    <property type="entry name" value="Ribonuclease H-like superfamily/Ribonuclease H"/>
    <property type="match status" value="1"/>
</dbReference>
<evidence type="ECO:0000256" key="7">
    <source>
        <dbReference type="ARBA" id="ARBA00022839"/>
    </source>
</evidence>
<evidence type="ECO:0000256" key="9">
    <source>
        <dbReference type="ARBA" id="ARBA00025599"/>
    </source>
</evidence>
<evidence type="ECO:0000256" key="1">
    <source>
        <dbReference type="ARBA" id="ARBA00004123"/>
    </source>
</evidence>
<comment type="subcellular location">
    <subcellularLocation>
        <location evidence="1">Nucleus</location>
    </subcellularLocation>
</comment>
<evidence type="ECO:0000256" key="4">
    <source>
        <dbReference type="ARBA" id="ARBA00022552"/>
    </source>
</evidence>
<dbReference type="STRING" id="97359.A0A550BZU0"/>
<evidence type="ECO:0000313" key="13">
    <source>
        <dbReference type="Proteomes" id="UP000320762"/>
    </source>
</evidence>
<keyword evidence="13" id="KW-1185">Reference proteome</keyword>
<comment type="caution">
    <text evidence="12">The sequence shown here is derived from an EMBL/GenBank/DDBJ whole genome shotgun (WGS) entry which is preliminary data.</text>
</comment>
<dbReference type="GO" id="GO:0005634">
    <property type="term" value="C:nucleus"/>
    <property type="evidence" value="ECO:0007669"/>
    <property type="project" value="UniProtKB-SubCell"/>
</dbReference>
<feature type="region of interest" description="Disordered" evidence="10">
    <location>
        <begin position="1"/>
        <end position="74"/>
    </location>
</feature>
<feature type="compositionally biased region" description="Gly residues" evidence="10">
    <location>
        <begin position="331"/>
        <end position="346"/>
    </location>
</feature>
<reference evidence="12 13" key="1">
    <citation type="journal article" date="2019" name="New Phytol.">
        <title>Comparative genomics reveals unique wood-decay strategies and fruiting body development in the Schizophyllaceae.</title>
        <authorList>
            <person name="Almasi E."/>
            <person name="Sahu N."/>
            <person name="Krizsan K."/>
            <person name="Balint B."/>
            <person name="Kovacs G.M."/>
            <person name="Kiss B."/>
            <person name="Cseklye J."/>
            <person name="Drula E."/>
            <person name="Henrissat B."/>
            <person name="Nagy I."/>
            <person name="Chovatia M."/>
            <person name="Adam C."/>
            <person name="LaButti K."/>
            <person name="Lipzen A."/>
            <person name="Riley R."/>
            <person name="Grigoriev I.V."/>
            <person name="Nagy L.G."/>
        </authorList>
    </citation>
    <scope>NUCLEOTIDE SEQUENCE [LARGE SCALE GENOMIC DNA]</scope>
    <source>
        <strain evidence="12 13">NL-1724</strain>
    </source>
</reference>
<dbReference type="InterPro" id="IPR036397">
    <property type="entry name" value="RNaseH_sf"/>
</dbReference>
<feature type="compositionally biased region" description="Polar residues" evidence="10">
    <location>
        <begin position="357"/>
        <end position="367"/>
    </location>
</feature>
<feature type="compositionally biased region" description="Polar residues" evidence="10">
    <location>
        <begin position="307"/>
        <end position="316"/>
    </location>
</feature>
<dbReference type="OrthoDB" id="8191639at2759"/>
<dbReference type="Pfam" id="PF00929">
    <property type="entry name" value="RNase_T"/>
    <property type="match status" value="1"/>
</dbReference>
<evidence type="ECO:0000259" key="11">
    <source>
        <dbReference type="SMART" id="SM00479"/>
    </source>
</evidence>
<evidence type="ECO:0000256" key="8">
    <source>
        <dbReference type="ARBA" id="ARBA00023242"/>
    </source>
</evidence>
<protein>
    <recommendedName>
        <fullName evidence="3">RNA exonuclease 4</fullName>
    </recommendedName>
</protein>
<organism evidence="12 13">
    <name type="scientific">Schizophyllum amplum</name>
    <dbReference type="NCBI Taxonomy" id="97359"/>
    <lineage>
        <taxon>Eukaryota</taxon>
        <taxon>Fungi</taxon>
        <taxon>Dikarya</taxon>
        <taxon>Basidiomycota</taxon>
        <taxon>Agaricomycotina</taxon>
        <taxon>Agaricomycetes</taxon>
        <taxon>Agaricomycetidae</taxon>
        <taxon>Agaricales</taxon>
        <taxon>Schizophyllaceae</taxon>
        <taxon>Schizophyllum</taxon>
    </lineage>
</organism>
<dbReference type="PANTHER" id="PTHR12801:SF45">
    <property type="entry name" value="RNA EXONUCLEASE 4"/>
    <property type="match status" value="1"/>
</dbReference>
<keyword evidence="7" id="KW-0269">Exonuclease</keyword>
<dbReference type="GO" id="GO:0003676">
    <property type="term" value="F:nucleic acid binding"/>
    <property type="evidence" value="ECO:0007669"/>
    <property type="project" value="InterPro"/>
</dbReference>
<keyword evidence="5" id="KW-0540">Nuclease</keyword>
<gene>
    <name evidence="12" type="ORF">BD626DRAFT_512644</name>
</gene>
<evidence type="ECO:0000256" key="6">
    <source>
        <dbReference type="ARBA" id="ARBA00022801"/>
    </source>
</evidence>
<dbReference type="InterPro" id="IPR037431">
    <property type="entry name" value="REX4_DEDDh_dom"/>
</dbReference>
<dbReference type="InterPro" id="IPR012337">
    <property type="entry name" value="RNaseH-like_sf"/>
</dbReference>
<comment type="similarity">
    <text evidence="2">Belongs to the REXO4 family.</text>
</comment>
<feature type="compositionally biased region" description="Low complexity" evidence="10">
    <location>
        <begin position="1"/>
        <end position="13"/>
    </location>
</feature>
<keyword evidence="4" id="KW-0698">rRNA processing</keyword>
<proteinExistence type="inferred from homology"/>
<dbReference type="CDD" id="cd06144">
    <property type="entry name" value="REX4_like"/>
    <property type="match status" value="1"/>
</dbReference>
<evidence type="ECO:0000313" key="12">
    <source>
        <dbReference type="EMBL" id="TRM58065.1"/>
    </source>
</evidence>
<feature type="compositionally biased region" description="Acidic residues" evidence="10">
    <location>
        <begin position="285"/>
        <end position="296"/>
    </location>
</feature>
<dbReference type="GO" id="GO:0008408">
    <property type="term" value="F:3'-5' exonuclease activity"/>
    <property type="evidence" value="ECO:0007669"/>
    <property type="project" value="InterPro"/>
</dbReference>
<dbReference type="Proteomes" id="UP000320762">
    <property type="component" value="Unassembled WGS sequence"/>
</dbReference>
<sequence length="374" mass="40889">MSKTPKSSAAPSSNWVALAKSLGKNPLKPKTSAEQPRKRRKLSHDSEELMFSRAPRVEQPVEDPTRGDGSESIVNGESLPALRQMVLGKTEFSEGQRQPGKFLAMDCEMVGVGPEGAESSLARVSLVNFYGAVVLDVFVRQRERVVDYRTHVSGVREKDMIGARPFEEVQKQVSELLKDKILVGHAVHNDMQALLLSHPRGSTRDTQFFAGKLKLTRSTRIALRALVQQELGMTIQAGEHSSVTDARATMAVFRLHRREWEAWAAAQGRKRKRHEKRSEQRTTGEGDEEDDVDDVEDAARPTKSKPNRTGISSGLSTVVRHSGGEREVRRGAGGGGARTKAGGGGTTTKDGGAKTQWWKQLGSTGTVKGSMRVG</sequence>
<dbReference type="PANTHER" id="PTHR12801">
    <property type="entry name" value="RNA EXONUCLEASE REXO1 / RECO3 FAMILY MEMBER-RELATED"/>
    <property type="match status" value="1"/>
</dbReference>
<name>A0A550BZU0_9AGAR</name>
<evidence type="ECO:0000256" key="5">
    <source>
        <dbReference type="ARBA" id="ARBA00022722"/>
    </source>
</evidence>
<comment type="function">
    <text evidence="9">Exoribonuclease involved in ribosome biosynthesis. Involved in the processing of ITS1, the internal transcribed spacer localized between the 18S and 5.8S rRNAs.</text>
</comment>
<dbReference type="GO" id="GO:0006364">
    <property type="term" value="P:rRNA processing"/>
    <property type="evidence" value="ECO:0007669"/>
    <property type="project" value="UniProtKB-KW"/>
</dbReference>
<accession>A0A550BZU0</accession>
<dbReference type="FunFam" id="3.30.420.10:FF:000007">
    <property type="entry name" value="Interferon-stimulated exonuclease gene 20"/>
    <property type="match status" value="1"/>
</dbReference>
<dbReference type="InterPro" id="IPR047021">
    <property type="entry name" value="REXO1/3/4-like"/>
</dbReference>
<evidence type="ECO:0000256" key="10">
    <source>
        <dbReference type="SAM" id="MobiDB-lite"/>
    </source>
</evidence>
<dbReference type="AlphaFoldDB" id="A0A550BZU0"/>
<keyword evidence="6" id="KW-0378">Hydrolase</keyword>
<dbReference type="SUPFAM" id="SSF53098">
    <property type="entry name" value="Ribonuclease H-like"/>
    <property type="match status" value="1"/>
</dbReference>
<evidence type="ECO:0000256" key="3">
    <source>
        <dbReference type="ARBA" id="ARBA00016937"/>
    </source>
</evidence>